<reference evidence="2" key="1">
    <citation type="submission" date="2023-07" db="EMBL/GenBank/DDBJ databases">
        <title>30 novel species of actinomycetes from the DSMZ collection.</title>
        <authorList>
            <person name="Nouioui I."/>
        </authorList>
    </citation>
    <scope>NUCLEOTIDE SEQUENCE [LARGE SCALE GENOMIC DNA]</scope>
    <source>
        <strain evidence="2">DSM 45834</strain>
    </source>
</reference>
<protein>
    <submittedName>
        <fullName evidence="1">Uncharacterized protein</fullName>
    </submittedName>
</protein>
<accession>A0ABU2N9G3</accession>
<evidence type="ECO:0000313" key="2">
    <source>
        <dbReference type="Proteomes" id="UP001183202"/>
    </source>
</evidence>
<name>A0ABU2N9G3_9PSEU</name>
<sequence>MTNFVNALRTADTLLEVARFIREAHTASRRSGEKVPSVHASASTPAVADLRHAFPELFGSAR</sequence>
<dbReference type="EMBL" id="JAVREJ010000007">
    <property type="protein sequence ID" value="MDT0350356.1"/>
    <property type="molecule type" value="Genomic_DNA"/>
</dbReference>
<keyword evidence="2" id="KW-1185">Reference proteome</keyword>
<proteinExistence type="predicted"/>
<comment type="caution">
    <text evidence="1">The sequence shown here is derived from an EMBL/GenBank/DDBJ whole genome shotgun (WGS) entry which is preliminary data.</text>
</comment>
<evidence type="ECO:0000313" key="1">
    <source>
        <dbReference type="EMBL" id="MDT0350356.1"/>
    </source>
</evidence>
<organism evidence="1 2">
    <name type="scientific">Pseudonocardia charpentierae</name>
    <dbReference type="NCBI Taxonomy" id="3075545"/>
    <lineage>
        <taxon>Bacteria</taxon>
        <taxon>Bacillati</taxon>
        <taxon>Actinomycetota</taxon>
        <taxon>Actinomycetes</taxon>
        <taxon>Pseudonocardiales</taxon>
        <taxon>Pseudonocardiaceae</taxon>
        <taxon>Pseudonocardia</taxon>
    </lineage>
</organism>
<dbReference type="Proteomes" id="UP001183202">
    <property type="component" value="Unassembled WGS sequence"/>
</dbReference>
<dbReference type="RefSeq" id="WP_311556390.1">
    <property type="nucleotide sequence ID" value="NZ_JAVREJ010000007.1"/>
</dbReference>
<gene>
    <name evidence="1" type="ORF">RM445_12560</name>
</gene>